<evidence type="ECO:0000256" key="3">
    <source>
        <dbReference type="ARBA" id="ARBA00039884"/>
    </source>
</evidence>
<dbReference type="InterPro" id="IPR023313">
    <property type="entry name" value="UBQ-conjugating_AS"/>
</dbReference>
<gene>
    <name evidence="10" type="ORF">EG327_007911</name>
</gene>
<feature type="compositionally biased region" description="Polar residues" evidence="8">
    <location>
        <begin position="171"/>
        <end position="184"/>
    </location>
</feature>
<keyword evidence="11" id="KW-1185">Reference proteome</keyword>
<feature type="active site" description="Glycyl thioester intermediate" evidence="7">
    <location>
        <position position="995"/>
    </location>
</feature>
<feature type="region of interest" description="Disordered" evidence="8">
    <location>
        <begin position="151"/>
        <end position="194"/>
    </location>
</feature>
<dbReference type="PROSITE" id="PS00183">
    <property type="entry name" value="UBC_1"/>
    <property type="match status" value="1"/>
</dbReference>
<evidence type="ECO:0000259" key="9">
    <source>
        <dbReference type="PROSITE" id="PS50127"/>
    </source>
</evidence>
<name>A0A8H3UX23_VENIN</name>
<dbReference type="InterPro" id="IPR050113">
    <property type="entry name" value="Ub_conjugating_enzyme"/>
</dbReference>
<dbReference type="PANTHER" id="PTHR24067">
    <property type="entry name" value="UBIQUITIN-CONJUGATING ENZYME E2"/>
    <property type="match status" value="1"/>
</dbReference>
<dbReference type="InterPro" id="IPR000608">
    <property type="entry name" value="UBC"/>
</dbReference>
<dbReference type="GO" id="GO:0016740">
    <property type="term" value="F:transferase activity"/>
    <property type="evidence" value="ECO:0007669"/>
    <property type="project" value="UniProtKB-KW"/>
</dbReference>
<dbReference type="FunFam" id="3.10.110.10:FF:000048">
    <property type="entry name" value="Ubiquitin-conjugating enzyme E2 15"/>
    <property type="match status" value="1"/>
</dbReference>
<dbReference type="SUPFAM" id="SSF54495">
    <property type="entry name" value="UBC-like"/>
    <property type="match status" value="1"/>
</dbReference>
<feature type="region of interest" description="Disordered" evidence="8">
    <location>
        <begin position="263"/>
        <end position="292"/>
    </location>
</feature>
<proteinExistence type="predicted"/>
<evidence type="ECO:0000256" key="8">
    <source>
        <dbReference type="SAM" id="MobiDB-lite"/>
    </source>
</evidence>
<dbReference type="Gene3D" id="3.10.110.10">
    <property type="entry name" value="Ubiquitin Conjugating Enzyme"/>
    <property type="match status" value="1"/>
</dbReference>
<dbReference type="EMBL" id="WNWR01000486">
    <property type="protein sequence ID" value="KAE9976863.1"/>
    <property type="molecule type" value="Genomic_DNA"/>
</dbReference>
<dbReference type="Pfam" id="PF00179">
    <property type="entry name" value="UQ_con"/>
    <property type="match status" value="1"/>
</dbReference>
<comment type="caution">
    <text evidence="10">The sequence shown here is derived from an EMBL/GenBank/DDBJ whole genome shotgun (WGS) entry which is preliminary data.</text>
</comment>
<dbReference type="PROSITE" id="PS50127">
    <property type="entry name" value="UBC_2"/>
    <property type="match status" value="1"/>
</dbReference>
<feature type="compositionally biased region" description="Polar residues" evidence="8">
    <location>
        <begin position="71"/>
        <end position="83"/>
    </location>
</feature>
<evidence type="ECO:0000313" key="10">
    <source>
        <dbReference type="EMBL" id="KAE9976863.1"/>
    </source>
</evidence>
<evidence type="ECO:0000256" key="2">
    <source>
        <dbReference type="ARBA" id="ARBA00022786"/>
    </source>
</evidence>
<feature type="domain" description="UBC core" evidence="9">
    <location>
        <begin position="908"/>
        <end position="1070"/>
    </location>
</feature>
<evidence type="ECO:0000256" key="7">
    <source>
        <dbReference type="PROSITE-ProRule" id="PRU10133"/>
    </source>
</evidence>
<feature type="region of interest" description="Disordered" evidence="8">
    <location>
        <begin position="21"/>
        <end position="83"/>
    </location>
</feature>
<dbReference type="Proteomes" id="UP000490939">
    <property type="component" value="Unassembled WGS sequence"/>
</dbReference>
<keyword evidence="2" id="KW-0833">Ubl conjugation pathway</keyword>
<evidence type="ECO:0000256" key="1">
    <source>
        <dbReference type="ARBA" id="ARBA00022679"/>
    </source>
</evidence>
<dbReference type="AlphaFoldDB" id="A0A8H3UX23"/>
<evidence type="ECO:0000256" key="4">
    <source>
        <dbReference type="ARBA" id="ARBA00041569"/>
    </source>
</evidence>
<reference evidence="10 11" key="1">
    <citation type="submission" date="2019-07" db="EMBL/GenBank/DDBJ databases">
        <title>Venturia inaequalis Genome Resource.</title>
        <authorList>
            <person name="Lichtner F.J."/>
        </authorList>
    </citation>
    <scope>NUCLEOTIDE SEQUENCE [LARGE SCALE GENOMIC DNA]</scope>
    <source>
        <strain evidence="10 11">DMI_063113</strain>
    </source>
</reference>
<organism evidence="10 11">
    <name type="scientific">Venturia inaequalis</name>
    <name type="common">Apple scab fungus</name>
    <dbReference type="NCBI Taxonomy" id="5025"/>
    <lineage>
        <taxon>Eukaryota</taxon>
        <taxon>Fungi</taxon>
        <taxon>Dikarya</taxon>
        <taxon>Ascomycota</taxon>
        <taxon>Pezizomycotina</taxon>
        <taxon>Dothideomycetes</taxon>
        <taxon>Pleosporomycetidae</taxon>
        <taxon>Venturiales</taxon>
        <taxon>Venturiaceae</taxon>
        <taxon>Venturia</taxon>
    </lineage>
</organism>
<evidence type="ECO:0000256" key="5">
    <source>
        <dbReference type="ARBA" id="ARBA00042179"/>
    </source>
</evidence>
<accession>A0A8H3UX23</accession>
<dbReference type="InterPro" id="IPR016135">
    <property type="entry name" value="UBQ-conjugating_enzyme/RWD"/>
</dbReference>
<dbReference type="SMART" id="SM00212">
    <property type="entry name" value="UBCc"/>
    <property type="match status" value="1"/>
</dbReference>
<evidence type="ECO:0000256" key="6">
    <source>
        <dbReference type="ARBA" id="ARBA00042190"/>
    </source>
</evidence>
<sequence length="1071" mass="118940">MQRGAGAAVMSLNDINLLPTARFPPNQTQPISLTVRNPNIIQPPQRRSSLKLSPAVRSPRKKLSRAPESETIGQSTKSEFSHQPISGSLLKVAKTRLSTEAVPPIQHGKDNILGKLPNTSVHSLLSEDLGWWRGADLGRLRGNSFRSHVLNASPKPTSSPNADNECLPDSRPSTAMSHSTTASIPHQVRHRRNSVRRTVTKVFSTLTRKKRTDRPEHTKSSPQYETRWLDFVTTSNAHQVENERTRDETRDSGVFLVGGKNYHSAADGAQDTKDSKTGTIHHSHETSSFSSYHDVLSDSSSASIARLQICRESRESLLSEPEYPKQPSSKVGHRPRILSRKRNESSTLRVRLAAKAELKEASLTSEDVIWAMVQIHGEVTGIAAQPLDTEFETSIAVAIVLDNSCLSTMKDIEKAMLEIIGLSGRLQEHVDRLGVFCTAFSPLSADDSPDCCVVSLSKPLDREQLSNRLKRVAKQSQHGYHLETALSQATQALHELNGAQAPTVRRDIIVISPNPVGLANYIECLDESVSVHIFNPGLVPFGVLDDLPRHGSHSDTRSIGSYSYSARSRDRNYSFVGEVAHAGWVIDATTCVSRGCNTHGSHSLHDVVAHAKAQANTGSITNVGISITPGANVSSIVEIVGKLDYSILLPGQIISIPIKVRLKSLACRLSHVPLPLSPRRSVTEAITDLELTLGEHLSELFRVQVRYSHSMFPENTTLVAQESCWLRRTLKRRAARRDDTRRESVYECMVQRQLALSLAGHGPPIDALDALDAEFDGKPVPPYCSKFVEAVKDRLRHRISQSLFRPASVVDTEDDSYEAQLQEFVEQRELQERDTDDSPATVVIRRIVHTPDMELHDTARRIWQHIRKTSKPEREICNEIEPDESEEDDSSLTQPLHRTEMANAQKTGAAMLLAKQLKLMQTTEHIPGISVGLVDDGDVFEWEVMLMINDECKFYGGGFFRARLSFPKEYPLLPPKMKFETPIWHPNIFANGSVCISILHPPEEDSTGYESASERWSPVQTPATILLSVISMLSSPNDESAANVEAARQWRDDPVAFKKKVRKCVRDSLEA</sequence>
<keyword evidence="1" id="KW-0808">Transferase</keyword>
<dbReference type="CDD" id="cd23795">
    <property type="entry name" value="UBCc_UBE2G1"/>
    <property type="match status" value="1"/>
</dbReference>
<evidence type="ECO:0000313" key="11">
    <source>
        <dbReference type="Proteomes" id="UP000490939"/>
    </source>
</evidence>
<feature type="compositionally biased region" description="Polar residues" evidence="8">
    <location>
        <begin position="25"/>
        <end position="51"/>
    </location>
</feature>
<protein>
    <recommendedName>
        <fullName evidence="3">Ubiquitin-conjugating enzyme E2 2</fullName>
    </recommendedName>
    <alternativeName>
        <fullName evidence="5">E2 ubiquitin-conjugating enzyme 2</fullName>
    </alternativeName>
    <alternativeName>
        <fullName evidence="6">Ubiquitin carrier protein UBC2</fullName>
    </alternativeName>
    <alternativeName>
        <fullName evidence="4">Ubiquitin-protein ligase UBC2</fullName>
    </alternativeName>
</protein>